<name>A0A1E3QYS2_9ASCO</name>
<keyword evidence="2" id="KW-1185">Reference proteome</keyword>
<accession>A0A1E3QYS2</accession>
<gene>
    <name evidence="1" type="ORF">BABINDRAFT_29024</name>
</gene>
<sequence>DQDRVCDPDKTNYLFTGFRVERQIVIRESITHQTHLIVCKEGRVVSDIIAPLEDDFSSSSVPWAKTICNQSGTNCYKISRRKTFALRDLAVFFPNKLIGGVFKEHPGRSYKLHTFDEDDSNFYPLAPLMSSNVLNQWIEVAYNGVMVYHIPLFHSLEESAKRPNKSDRPSWFTYISPNEKYTY</sequence>
<dbReference type="OrthoDB" id="4092096at2759"/>
<feature type="non-terminal residue" evidence="1">
    <location>
        <position position="1"/>
    </location>
</feature>
<dbReference type="EMBL" id="KV454426">
    <property type="protein sequence ID" value="ODQ82232.1"/>
    <property type="molecule type" value="Genomic_DNA"/>
</dbReference>
<evidence type="ECO:0000313" key="2">
    <source>
        <dbReference type="Proteomes" id="UP000094336"/>
    </source>
</evidence>
<dbReference type="RefSeq" id="XP_018987560.1">
    <property type="nucleotide sequence ID" value="XM_019131438.1"/>
</dbReference>
<dbReference type="AlphaFoldDB" id="A0A1E3QYS2"/>
<reference evidence="2" key="1">
    <citation type="submission" date="2016-05" db="EMBL/GenBank/DDBJ databases">
        <title>Comparative genomics of biotechnologically important yeasts.</title>
        <authorList>
            <consortium name="DOE Joint Genome Institute"/>
            <person name="Riley R."/>
            <person name="Haridas S."/>
            <person name="Wolfe K.H."/>
            <person name="Lopes M.R."/>
            <person name="Hittinger C.T."/>
            <person name="Goker M."/>
            <person name="Salamov A."/>
            <person name="Wisecaver J."/>
            <person name="Long T.M."/>
            <person name="Aerts A.L."/>
            <person name="Barry K."/>
            <person name="Choi C."/>
            <person name="Clum A."/>
            <person name="Coughlan A.Y."/>
            <person name="Deshpande S."/>
            <person name="Douglass A.P."/>
            <person name="Hanson S.J."/>
            <person name="Klenk H.-P."/>
            <person name="Labutti K."/>
            <person name="Lapidus A."/>
            <person name="Lindquist E."/>
            <person name="Lipzen A."/>
            <person name="Meier-Kolthoff J.P."/>
            <person name="Ohm R.A."/>
            <person name="Otillar R.P."/>
            <person name="Pangilinan J."/>
            <person name="Peng Y."/>
            <person name="Rokas A."/>
            <person name="Rosa C.A."/>
            <person name="Scheuner C."/>
            <person name="Sibirny A.A."/>
            <person name="Slot J.C."/>
            <person name="Stielow J.B."/>
            <person name="Sun H."/>
            <person name="Kurtzman C.P."/>
            <person name="Blackwell M."/>
            <person name="Grigoriev I.V."/>
            <person name="Jeffries T.W."/>
        </authorList>
    </citation>
    <scope>NUCLEOTIDE SEQUENCE [LARGE SCALE GENOMIC DNA]</scope>
    <source>
        <strain evidence="2">NRRL Y-12698</strain>
    </source>
</reference>
<protein>
    <submittedName>
        <fullName evidence="1">Uncharacterized protein</fullName>
    </submittedName>
</protein>
<organism evidence="1 2">
    <name type="scientific">Babjeviella inositovora NRRL Y-12698</name>
    <dbReference type="NCBI Taxonomy" id="984486"/>
    <lineage>
        <taxon>Eukaryota</taxon>
        <taxon>Fungi</taxon>
        <taxon>Dikarya</taxon>
        <taxon>Ascomycota</taxon>
        <taxon>Saccharomycotina</taxon>
        <taxon>Pichiomycetes</taxon>
        <taxon>Serinales incertae sedis</taxon>
        <taxon>Babjeviella</taxon>
    </lineage>
</organism>
<dbReference type="GeneID" id="30149291"/>
<evidence type="ECO:0000313" key="1">
    <source>
        <dbReference type="EMBL" id="ODQ82232.1"/>
    </source>
</evidence>
<dbReference type="Proteomes" id="UP000094336">
    <property type="component" value="Unassembled WGS sequence"/>
</dbReference>
<feature type="non-terminal residue" evidence="1">
    <location>
        <position position="183"/>
    </location>
</feature>
<proteinExistence type="predicted"/>